<evidence type="ECO:0000259" key="3">
    <source>
        <dbReference type="Pfam" id="PF01575"/>
    </source>
</evidence>
<accession>A0A552WN05</accession>
<feature type="compositionally biased region" description="Low complexity" evidence="2">
    <location>
        <begin position="24"/>
        <end position="41"/>
    </location>
</feature>
<dbReference type="PANTHER" id="PTHR43841">
    <property type="entry name" value="3-HYDROXYACYL-THIOESTER DEHYDRATASE HTDX-RELATED"/>
    <property type="match status" value="1"/>
</dbReference>
<evidence type="ECO:0000313" key="5">
    <source>
        <dbReference type="Proteomes" id="UP000318693"/>
    </source>
</evidence>
<dbReference type="InterPro" id="IPR003965">
    <property type="entry name" value="Fatty_acid_synthase"/>
</dbReference>
<dbReference type="EMBL" id="VJXR01000061">
    <property type="protein sequence ID" value="TRW43893.1"/>
    <property type="molecule type" value="Genomic_DNA"/>
</dbReference>
<organism evidence="4 5">
    <name type="scientific">Georgenia yuyongxinii</name>
    <dbReference type="NCBI Taxonomy" id="2589797"/>
    <lineage>
        <taxon>Bacteria</taxon>
        <taxon>Bacillati</taxon>
        <taxon>Actinomycetota</taxon>
        <taxon>Actinomycetes</taxon>
        <taxon>Micrococcales</taxon>
        <taxon>Bogoriellaceae</taxon>
        <taxon>Georgenia</taxon>
    </lineage>
</organism>
<evidence type="ECO:0000313" key="4">
    <source>
        <dbReference type="EMBL" id="TRW43893.1"/>
    </source>
</evidence>
<comment type="similarity">
    <text evidence="1">Belongs to the enoyl-CoA hydratase/isomerase family.</text>
</comment>
<comment type="caution">
    <text evidence="4">The sequence shown here is derived from an EMBL/GenBank/DDBJ whole genome shotgun (WGS) entry which is preliminary data.</text>
</comment>
<dbReference type="InterPro" id="IPR029069">
    <property type="entry name" value="HotDog_dom_sf"/>
</dbReference>
<dbReference type="GO" id="GO:0004312">
    <property type="term" value="F:fatty acid synthase activity"/>
    <property type="evidence" value="ECO:0007669"/>
    <property type="project" value="InterPro"/>
</dbReference>
<feature type="region of interest" description="Disordered" evidence="2">
    <location>
        <begin position="24"/>
        <end position="44"/>
    </location>
</feature>
<dbReference type="PANTHER" id="PTHR43841:SF3">
    <property type="entry name" value="(3R)-HYDROXYACYL-ACP DEHYDRATASE SUBUNIT HADB"/>
    <property type="match status" value="1"/>
</dbReference>
<dbReference type="GO" id="GO:0006633">
    <property type="term" value="P:fatty acid biosynthetic process"/>
    <property type="evidence" value="ECO:0007669"/>
    <property type="project" value="InterPro"/>
</dbReference>
<sequence length="180" mass="18625">MSESTIDESTRGLEVVAADARPTADASVAADAPASRQAPGARPVLTDLEPGQQLFIRTYAVDRDLLVRYAGASGDFNPIHYNDRFAREVGLPGVIAHGMATMGLAGSAVVDWAGDPGAVMDYGVRFTRPIEVPDPGHAEVEVIGTVGAVDLAASSVRVDLKVTSGGASVLAKAQAVVRLD</sequence>
<gene>
    <name evidence="4" type="ORF">FJ693_15800</name>
</gene>
<dbReference type="Pfam" id="PF01575">
    <property type="entry name" value="MaoC_dehydratas"/>
    <property type="match status" value="1"/>
</dbReference>
<evidence type="ECO:0000256" key="1">
    <source>
        <dbReference type="ARBA" id="ARBA00005254"/>
    </source>
</evidence>
<dbReference type="GO" id="GO:0005835">
    <property type="term" value="C:fatty acid synthase complex"/>
    <property type="evidence" value="ECO:0007669"/>
    <property type="project" value="InterPro"/>
</dbReference>
<keyword evidence="5" id="KW-1185">Reference proteome</keyword>
<dbReference type="AlphaFoldDB" id="A0A552WN05"/>
<dbReference type="InterPro" id="IPR002539">
    <property type="entry name" value="MaoC-like_dom"/>
</dbReference>
<dbReference type="Gene3D" id="3.10.129.10">
    <property type="entry name" value="Hotdog Thioesterase"/>
    <property type="match status" value="1"/>
</dbReference>
<protein>
    <submittedName>
        <fullName evidence="4">Acyl dehydratase</fullName>
    </submittedName>
</protein>
<evidence type="ECO:0000256" key="2">
    <source>
        <dbReference type="SAM" id="MobiDB-lite"/>
    </source>
</evidence>
<dbReference type="CDD" id="cd03453">
    <property type="entry name" value="SAV4209_like"/>
    <property type="match status" value="1"/>
</dbReference>
<dbReference type="PRINTS" id="PR01483">
    <property type="entry name" value="FASYNTHASE"/>
</dbReference>
<reference evidence="4 5" key="1">
    <citation type="submission" date="2019-07" db="EMBL/GenBank/DDBJ databases">
        <title>Georgenia wutianyii sp. nov. and Georgenia *** sp. nov. isolated from plateau pika (Ochotona curzoniae) in the Qinghai-Tibet plateau of China.</title>
        <authorList>
            <person name="Tian Z."/>
        </authorList>
    </citation>
    <scope>NUCLEOTIDE SEQUENCE [LARGE SCALE GENOMIC DNA]</scope>
    <source>
        <strain evidence="4 5">Z446</strain>
    </source>
</reference>
<name>A0A552WN05_9MICO</name>
<dbReference type="SUPFAM" id="SSF54637">
    <property type="entry name" value="Thioesterase/thiol ester dehydrase-isomerase"/>
    <property type="match status" value="1"/>
</dbReference>
<proteinExistence type="inferred from homology"/>
<dbReference type="Proteomes" id="UP000318693">
    <property type="component" value="Unassembled WGS sequence"/>
</dbReference>
<feature type="domain" description="MaoC-like" evidence="3">
    <location>
        <begin position="56"/>
        <end position="163"/>
    </location>
</feature>